<dbReference type="InterPro" id="IPR037238">
    <property type="entry name" value="YbiA-like_sf"/>
</dbReference>
<reference evidence="4 5" key="1">
    <citation type="submission" date="2015-07" db="EMBL/GenBank/DDBJ databases">
        <title>Genome sequence of Levilinea saccharolytica DSM 16555.</title>
        <authorList>
            <person name="Hemp J."/>
            <person name="Ward L.M."/>
            <person name="Pace L.A."/>
            <person name="Fischer W.W."/>
        </authorList>
    </citation>
    <scope>NUCLEOTIDE SEQUENCE [LARGE SCALE GENOMIC DNA]</scope>
    <source>
        <strain evidence="4 5">KIBI-1</strain>
    </source>
</reference>
<dbReference type="OrthoDB" id="67297at2"/>
<gene>
    <name evidence="4" type="ORF">ADN01_14220</name>
</gene>
<name>A0A0P6XID0_9CHLR</name>
<evidence type="ECO:0000313" key="4">
    <source>
        <dbReference type="EMBL" id="KPL79632.1"/>
    </source>
</evidence>
<evidence type="ECO:0000259" key="3">
    <source>
        <dbReference type="Pfam" id="PF08719"/>
    </source>
</evidence>
<evidence type="ECO:0000256" key="1">
    <source>
        <dbReference type="ARBA" id="ARBA00000022"/>
    </source>
</evidence>
<organism evidence="4 5">
    <name type="scientific">Levilinea saccharolytica</name>
    <dbReference type="NCBI Taxonomy" id="229921"/>
    <lineage>
        <taxon>Bacteria</taxon>
        <taxon>Bacillati</taxon>
        <taxon>Chloroflexota</taxon>
        <taxon>Anaerolineae</taxon>
        <taxon>Anaerolineales</taxon>
        <taxon>Anaerolineaceae</taxon>
        <taxon>Levilinea</taxon>
    </lineage>
</organism>
<dbReference type="PATRIC" id="fig|229921.5.peg.1649"/>
<proteinExistence type="predicted"/>
<comment type="catalytic activity">
    <reaction evidence="2">
        <text>2,5-diamino-6-hydroxy-4-(5-phosphoribosylamino)-pyrimidine + H2O = 2,5,6-triamino-4-hydroxypyrimidine + D-ribose 5-phosphate</text>
        <dbReference type="Rhea" id="RHEA:23436"/>
        <dbReference type="ChEBI" id="CHEBI:15377"/>
        <dbReference type="ChEBI" id="CHEBI:58614"/>
        <dbReference type="ChEBI" id="CHEBI:78346"/>
        <dbReference type="ChEBI" id="CHEBI:137796"/>
    </reaction>
</comment>
<sequence length="187" mass="21180">MKTTEILDYPTLIHLCRAGYRPDFLFFWSHQPTAPGTIGKECLSQWWPAAFCVDGIPYATAEHYMMAEKARLFGDEDIRREILAADSPEKVKKLGRLVKGFDGPVWEAHRTEIVVRGNTAKFQQNADLYAYLMGTGEQVLVEASPYDQIWGIGLSADDPNASQPEKWRGLNLLGFALMRVRSELQRS</sequence>
<feature type="domain" description="NADAR" evidence="3">
    <location>
        <begin position="26"/>
        <end position="185"/>
    </location>
</feature>
<dbReference type="STRING" id="229921.ADN01_14220"/>
<evidence type="ECO:0000313" key="5">
    <source>
        <dbReference type="Proteomes" id="UP000050501"/>
    </source>
</evidence>
<evidence type="ECO:0000256" key="2">
    <source>
        <dbReference type="ARBA" id="ARBA00000751"/>
    </source>
</evidence>
<comment type="catalytic activity">
    <reaction evidence="1">
        <text>5-amino-6-(5-phospho-D-ribosylamino)uracil + H2O = 5,6-diaminouracil + D-ribose 5-phosphate</text>
        <dbReference type="Rhea" id="RHEA:55020"/>
        <dbReference type="ChEBI" id="CHEBI:15377"/>
        <dbReference type="ChEBI" id="CHEBI:46252"/>
        <dbReference type="ChEBI" id="CHEBI:58453"/>
        <dbReference type="ChEBI" id="CHEBI:78346"/>
    </reaction>
</comment>
<dbReference type="Gene3D" id="1.10.357.40">
    <property type="entry name" value="YbiA-like"/>
    <property type="match status" value="1"/>
</dbReference>
<dbReference type="CDD" id="cd15457">
    <property type="entry name" value="NADAR"/>
    <property type="match status" value="1"/>
</dbReference>
<dbReference type="InterPro" id="IPR012816">
    <property type="entry name" value="NADAR"/>
</dbReference>
<dbReference type="Proteomes" id="UP000050501">
    <property type="component" value="Unassembled WGS sequence"/>
</dbReference>
<dbReference type="Pfam" id="PF08719">
    <property type="entry name" value="NADAR"/>
    <property type="match status" value="1"/>
</dbReference>
<comment type="caution">
    <text evidence="4">The sequence shown here is derived from an EMBL/GenBank/DDBJ whole genome shotgun (WGS) entry which is preliminary data.</text>
</comment>
<dbReference type="RefSeq" id="WP_062417774.1">
    <property type="nucleotide sequence ID" value="NZ_DF967974.1"/>
</dbReference>
<keyword evidence="5" id="KW-1185">Reference proteome</keyword>
<dbReference type="AlphaFoldDB" id="A0A0P6XID0"/>
<dbReference type="EMBL" id="LGCM01000047">
    <property type="protein sequence ID" value="KPL79632.1"/>
    <property type="molecule type" value="Genomic_DNA"/>
</dbReference>
<dbReference type="SUPFAM" id="SSF143990">
    <property type="entry name" value="YbiA-like"/>
    <property type="match status" value="1"/>
</dbReference>
<dbReference type="NCBIfam" id="TIGR02464">
    <property type="entry name" value="ribofla_fusion"/>
    <property type="match status" value="1"/>
</dbReference>
<accession>A0A0P6XID0</accession>
<protein>
    <recommendedName>
        <fullName evidence="3">NADAR domain-containing protein</fullName>
    </recommendedName>
</protein>